<keyword evidence="3 6" id="KW-0812">Transmembrane</keyword>
<dbReference type="InterPro" id="IPR037294">
    <property type="entry name" value="ABC_BtuC-like"/>
</dbReference>
<feature type="transmembrane region" description="Helical" evidence="7">
    <location>
        <begin position="54"/>
        <end position="74"/>
    </location>
</feature>
<feature type="transmembrane region" description="Helical" evidence="7">
    <location>
        <begin position="241"/>
        <end position="259"/>
    </location>
</feature>
<evidence type="ECO:0000256" key="5">
    <source>
        <dbReference type="ARBA" id="ARBA00023136"/>
    </source>
</evidence>
<evidence type="ECO:0000256" key="3">
    <source>
        <dbReference type="ARBA" id="ARBA00022692"/>
    </source>
</evidence>
<keyword evidence="6" id="KW-0813">Transport</keyword>
<feature type="transmembrane region" description="Helical" evidence="7">
    <location>
        <begin position="158"/>
        <end position="181"/>
    </location>
</feature>
<feature type="transmembrane region" description="Helical" evidence="7">
    <location>
        <begin position="214"/>
        <end position="235"/>
    </location>
</feature>
<proteinExistence type="inferred from homology"/>
<dbReference type="Pfam" id="PF00950">
    <property type="entry name" value="ABC-3"/>
    <property type="match status" value="1"/>
</dbReference>
<feature type="transmembrane region" description="Helical" evidence="7">
    <location>
        <begin position="187"/>
        <end position="207"/>
    </location>
</feature>
<dbReference type="Gene3D" id="1.10.3470.10">
    <property type="entry name" value="ABC transporter involved in vitamin B12 uptake, BtuC"/>
    <property type="match status" value="1"/>
</dbReference>
<organism evidence="8 9">
    <name type="scientific">Eupransor demetentiae</name>
    <dbReference type="NCBI Taxonomy" id="3109584"/>
    <lineage>
        <taxon>Bacteria</taxon>
        <taxon>Bacillati</taxon>
        <taxon>Bacillota</taxon>
        <taxon>Bacilli</taxon>
        <taxon>Lactobacillales</taxon>
        <taxon>Lactobacillaceae</taxon>
        <taxon>Eupransor</taxon>
    </lineage>
</organism>
<evidence type="ECO:0000256" key="1">
    <source>
        <dbReference type="ARBA" id="ARBA00004141"/>
    </source>
</evidence>
<dbReference type="RefSeq" id="WP_349641183.1">
    <property type="nucleotide sequence ID" value="NZ_CAWVOH010000001.1"/>
</dbReference>
<keyword evidence="9" id="KW-1185">Reference proteome</keyword>
<feature type="transmembrane region" description="Helical" evidence="7">
    <location>
        <begin position="86"/>
        <end position="108"/>
    </location>
</feature>
<feature type="transmembrane region" description="Helical" evidence="7">
    <location>
        <begin position="128"/>
        <end position="146"/>
    </location>
</feature>
<evidence type="ECO:0000256" key="2">
    <source>
        <dbReference type="ARBA" id="ARBA00008034"/>
    </source>
</evidence>
<protein>
    <submittedName>
        <fullName evidence="8">Permease component (ZnuB)</fullName>
    </submittedName>
</protein>
<keyword evidence="5 7" id="KW-0472">Membrane</keyword>
<dbReference type="PANTHER" id="PTHR30477">
    <property type="entry name" value="ABC-TRANSPORTER METAL-BINDING PROTEIN"/>
    <property type="match status" value="1"/>
</dbReference>
<dbReference type="SUPFAM" id="SSF81345">
    <property type="entry name" value="ABC transporter involved in vitamin B12 uptake, BtuC"/>
    <property type="match status" value="1"/>
</dbReference>
<reference evidence="8 9" key="1">
    <citation type="submission" date="2024-01" db="EMBL/GenBank/DDBJ databases">
        <authorList>
            <person name="Botero Cardona J."/>
        </authorList>
    </citation>
    <scope>NUCLEOTIDE SEQUENCE [LARGE SCALE GENOMIC DNA]</scope>
    <source>
        <strain evidence="8 9">LMG 33000</strain>
    </source>
</reference>
<evidence type="ECO:0000256" key="7">
    <source>
        <dbReference type="SAM" id="Phobius"/>
    </source>
</evidence>
<sequence>MFEYAFMQNAFLAGTVIAIVAGMVGTFAVARNYAFLVHSLSEISFAGAALSFWLGWPAVVGMLFLTLLASLSIGSLESSYTKQDNVTAAISALAIGLGILFLALGHTATSSATGILFGSVLGISHGNLMTLLALAIVVIVILLLNYRSLRQLSFDEAGFSPVTLAAKVAPYLFLVIIALTVSVSSQLVGSLLVFVLVTLPAASAKYFVNTVPKLMGMAIAFALFGTWTGLFLAYLTNLPTSFFIAVIEVLIYLWSLWQFRSSK</sequence>
<keyword evidence="4 7" id="KW-1133">Transmembrane helix</keyword>
<comment type="similarity">
    <text evidence="2 6">Belongs to the ABC-3 integral membrane protein family.</text>
</comment>
<comment type="caution">
    <text evidence="8">The sequence shown here is derived from an EMBL/GenBank/DDBJ whole genome shotgun (WGS) entry which is preliminary data.</text>
</comment>
<evidence type="ECO:0000256" key="6">
    <source>
        <dbReference type="RuleBase" id="RU003943"/>
    </source>
</evidence>
<evidence type="ECO:0000256" key="4">
    <source>
        <dbReference type="ARBA" id="ARBA00022989"/>
    </source>
</evidence>
<accession>A0ABP0EPJ8</accession>
<name>A0ABP0EPJ8_9LACO</name>
<dbReference type="Proteomes" id="UP001314241">
    <property type="component" value="Unassembled WGS sequence"/>
</dbReference>
<dbReference type="PANTHER" id="PTHR30477:SF13">
    <property type="entry name" value="IRON TRANSPORT SYSTEM MEMBRANE PROTEIN HI_0360-RELATED"/>
    <property type="match status" value="1"/>
</dbReference>
<evidence type="ECO:0000313" key="9">
    <source>
        <dbReference type="Proteomes" id="UP001314241"/>
    </source>
</evidence>
<dbReference type="EMBL" id="CAWVOH010000001">
    <property type="protein sequence ID" value="CAK8053625.1"/>
    <property type="molecule type" value="Genomic_DNA"/>
</dbReference>
<dbReference type="InterPro" id="IPR001626">
    <property type="entry name" value="ABC_TroCD"/>
</dbReference>
<comment type="subcellular location">
    <subcellularLocation>
        <location evidence="6">Cell membrane</location>
        <topology evidence="6">Multi-pass membrane protein</topology>
    </subcellularLocation>
    <subcellularLocation>
        <location evidence="1">Membrane</location>
        <topology evidence="1">Multi-pass membrane protein</topology>
    </subcellularLocation>
</comment>
<gene>
    <name evidence="8" type="ORF">R54876_GBNLAHCA_00182</name>
</gene>
<evidence type="ECO:0000313" key="8">
    <source>
        <dbReference type="EMBL" id="CAK8053625.1"/>
    </source>
</evidence>